<evidence type="ECO:0000313" key="3">
    <source>
        <dbReference type="EMBL" id="CDI79294.1"/>
    </source>
</evidence>
<organism evidence="3 4">
    <name type="scientific">Eimeria acervulina</name>
    <name type="common">Coccidian parasite</name>
    <dbReference type="NCBI Taxonomy" id="5801"/>
    <lineage>
        <taxon>Eukaryota</taxon>
        <taxon>Sar</taxon>
        <taxon>Alveolata</taxon>
        <taxon>Apicomplexa</taxon>
        <taxon>Conoidasida</taxon>
        <taxon>Coccidia</taxon>
        <taxon>Eucoccidiorida</taxon>
        <taxon>Eimeriorina</taxon>
        <taxon>Eimeriidae</taxon>
        <taxon>Eimeria</taxon>
    </lineage>
</organism>
<feature type="transmembrane region" description="Helical" evidence="2">
    <location>
        <begin position="87"/>
        <end position="109"/>
    </location>
</feature>
<dbReference type="GeneID" id="25272272"/>
<evidence type="ECO:0000313" key="4">
    <source>
        <dbReference type="Proteomes" id="UP000018050"/>
    </source>
</evidence>
<accession>U6GL21</accession>
<dbReference type="OMA" id="WAQARII"/>
<keyword evidence="2" id="KW-0812">Transmembrane</keyword>
<dbReference type="OrthoDB" id="10603711at2759"/>
<proteinExistence type="predicted"/>
<keyword evidence="2" id="KW-0472">Membrane</keyword>
<reference evidence="3" key="1">
    <citation type="submission" date="2013-10" db="EMBL/GenBank/DDBJ databases">
        <title>Genomic analysis of the causative agents of coccidiosis in chickens.</title>
        <authorList>
            <person name="Reid A.J."/>
            <person name="Blake D."/>
            <person name="Billington K."/>
            <person name="Browne H."/>
            <person name="Dunn M."/>
            <person name="Hung S."/>
            <person name="Kawahara F."/>
            <person name="Miranda-Saavedra D."/>
            <person name="Mourier T."/>
            <person name="Nagra H."/>
            <person name="Otto T.D."/>
            <person name="Rawlings N."/>
            <person name="Sanchez A."/>
            <person name="Sanders M."/>
            <person name="Subramaniam C."/>
            <person name="Tay Y."/>
            <person name="Dear P."/>
            <person name="Doerig C."/>
            <person name="Gruber A."/>
            <person name="Parkinson J."/>
            <person name="Shirley M."/>
            <person name="Wan K.L."/>
            <person name="Berriman M."/>
            <person name="Tomley F."/>
            <person name="Pain A."/>
        </authorList>
    </citation>
    <scope>NUCLEOTIDE SEQUENCE</scope>
    <source>
        <strain evidence="3">Houghton</strain>
    </source>
</reference>
<gene>
    <name evidence="3" type="ORF">EAH_00042020</name>
</gene>
<evidence type="ECO:0000256" key="1">
    <source>
        <dbReference type="SAM" id="MobiDB-lite"/>
    </source>
</evidence>
<sequence>MSPGETTTPELPHRRGPSPMDHSESSTAYLPVMPFVSMKSWSAAAEAAAEAEAEAAEAAAPWSPGDEDLRLVDGLPKQAELRESSRAVRTLFAAVVVVFFLALGCRVSLQHLNRLLRKERHHGLRLDSTGLRQLEEELDAAEAALMSGWGKASPVVQEAFQRSFMPKGGGTTSQGDCLLPFQERLGEAQQMVRWLQKQQDLPQGQQDVQGQSAELRTAALQVVLVKSITSAAAERVSYLNDLESLCDEWGIGSVLLQREQPSLQLDQEEEGMVDGMSFPEFLFLLQQQGYGKSAYPKPVGGAPGEPGSDVGESVPRKLGERLVGVFLSSRMRHESDARVQSIFQGFVDTYNEAVGRGAEEGVNERIVGWSESIELNAGTGETFPVLLFEGFLGEVRGNLQHGGLKHRVDEHIVWVAGDWGLDRCTKGIANIQQEQKTSEIKNRIDKMKMGAQARIVLASAPLVQASQPDANSLGSLSLALSLL</sequence>
<keyword evidence="2" id="KW-1133">Transmembrane helix</keyword>
<dbReference type="EMBL" id="HG671000">
    <property type="protein sequence ID" value="CDI79294.1"/>
    <property type="molecule type" value="Genomic_DNA"/>
</dbReference>
<name>U6GL21_EIMAC</name>
<protein>
    <submittedName>
        <fullName evidence="3">Uncharacterized protein</fullName>
    </submittedName>
</protein>
<evidence type="ECO:0000256" key="2">
    <source>
        <dbReference type="SAM" id="Phobius"/>
    </source>
</evidence>
<feature type="region of interest" description="Disordered" evidence="1">
    <location>
        <begin position="1"/>
        <end position="26"/>
    </location>
</feature>
<keyword evidence="4" id="KW-1185">Reference proteome</keyword>
<dbReference type="RefSeq" id="XP_013250570.1">
    <property type="nucleotide sequence ID" value="XM_013395116.1"/>
</dbReference>
<dbReference type="VEuPathDB" id="ToxoDB:EAH_00042020"/>
<reference evidence="3" key="2">
    <citation type="submission" date="2013-10" db="EMBL/GenBank/DDBJ databases">
        <authorList>
            <person name="Aslett M."/>
        </authorList>
    </citation>
    <scope>NUCLEOTIDE SEQUENCE</scope>
    <source>
        <strain evidence="3">Houghton</strain>
    </source>
</reference>
<dbReference type="AlphaFoldDB" id="U6GL21"/>
<dbReference type="Proteomes" id="UP000018050">
    <property type="component" value="Unassembled WGS sequence"/>
</dbReference>